<feature type="region of interest" description="Disordered" evidence="1">
    <location>
        <begin position="1"/>
        <end position="22"/>
    </location>
</feature>
<comment type="caution">
    <text evidence="3">The sequence shown here is derived from an EMBL/GenBank/DDBJ whole genome shotgun (WGS) entry which is preliminary data.</text>
</comment>
<dbReference type="Proteomes" id="UP000094893">
    <property type="component" value="Unassembled WGS sequence"/>
</dbReference>
<keyword evidence="2" id="KW-0472">Membrane</keyword>
<evidence type="ECO:0000313" key="4">
    <source>
        <dbReference type="Proteomes" id="UP000094893"/>
    </source>
</evidence>
<evidence type="ECO:0000313" key="3">
    <source>
        <dbReference type="EMBL" id="OCX75119.1"/>
    </source>
</evidence>
<name>A0A1C2I9F4_ACITH</name>
<feature type="transmembrane region" description="Helical" evidence="2">
    <location>
        <begin position="340"/>
        <end position="360"/>
    </location>
</feature>
<sequence>MSRATDNQTFLGQPQASDNTDSLYEDSSALLPLVLGVTGHRDIPDSAYLSELLKTQITTLRQQYPSTPMVALSALAEGADRIFAQTALDAGLPLYVPLPFSPEEYEKDFPDNVEAFRALCAKATAVFTVPLAPGVTPENLCLASGETGNAWRNWQYAMAGIYLAQRAHILFSLWDGQPAAGLGGTAQIVRYRQIGRLDIQSSSEEDRLRLQALAPFSLLDDPANGLICHIKVRPGQQTGQDALPPPEWLPEKPADYAPLRQMDAYNAQAQKVSVPLSKEASHGTLRPADQEAERLHRKEKVADALANQHVQNTRKYFLYIFYMAGGMVVSHELYAEIHPLWIFLLIYLLLLGGIGWLVWFMRHQHKNSLAVDYRTLAEGLRVQGAWYSSGLPDLVSQHYLRRHSASLGWVRVALQGVCLHYYAEANTADIQKIRKDWIEVQATYYTGSVTRRERVIKRLSHVSTWFYLFGLVAMLVILPIRLGLWVPDRLWLPTILGFIIGLLPAVAGLLAGYLEFAGYKDDVREHTLGRDLFTRVDQELAQDPPFWEKQALIRELGIEALTEHGNWALLHKNHDAKVIEG</sequence>
<protein>
    <recommendedName>
        <fullName evidence="5">SMODS and SLOG-associating 2TM effector domain-containing protein</fullName>
    </recommendedName>
</protein>
<dbReference type="Gene3D" id="3.40.50.450">
    <property type="match status" value="1"/>
</dbReference>
<evidence type="ECO:0000256" key="1">
    <source>
        <dbReference type="SAM" id="MobiDB-lite"/>
    </source>
</evidence>
<dbReference type="EMBL" id="LWSA01000048">
    <property type="protein sequence ID" value="OCX75119.1"/>
    <property type="molecule type" value="Genomic_DNA"/>
</dbReference>
<evidence type="ECO:0008006" key="5">
    <source>
        <dbReference type="Google" id="ProtNLM"/>
    </source>
</evidence>
<dbReference type="RefSeq" id="WP_024895392.1">
    <property type="nucleotide sequence ID" value="NZ_LWRZ01000230.1"/>
</dbReference>
<keyword evidence="2" id="KW-1133">Transmembrane helix</keyword>
<reference evidence="3 4" key="1">
    <citation type="journal article" date="2016" name="Int. J. Mol. Sci.">
        <title>Comparative genomics of the extreme acidophile Acidithiobacillus thiooxidans reveals intraspecific divergence and niche adaptation.</title>
        <authorList>
            <person name="Zhang X."/>
            <person name="Feng X."/>
            <person name="Tao J."/>
            <person name="Ma L."/>
            <person name="Xiao Y."/>
            <person name="Liang Y."/>
            <person name="Liu X."/>
            <person name="Yin H."/>
        </authorList>
    </citation>
    <scope>NUCLEOTIDE SEQUENCE [LARGE SCALE GENOMIC DNA]</scope>
    <source>
        <strain evidence="3 4">A02</strain>
    </source>
</reference>
<keyword evidence="2" id="KW-0812">Transmembrane</keyword>
<feature type="transmembrane region" description="Helical" evidence="2">
    <location>
        <begin position="464"/>
        <end position="484"/>
    </location>
</feature>
<proteinExistence type="predicted"/>
<gene>
    <name evidence="3" type="ORF">A6P07_04645</name>
</gene>
<organism evidence="3 4">
    <name type="scientific">Acidithiobacillus thiooxidans</name>
    <name type="common">Thiobacillus thiooxidans</name>
    <dbReference type="NCBI Taxonomy" id="930"/>
    <lineage>
        <taxon>Bacteria</taxon>
        <taxon>Pseudomonadati</taxon>
        <taxon>Pseudomonadota</taxon>
        <taxon>Acidithiobacillia</taxon>
        <taxon>Acidithiobacillales</taxon>
        <taxon>Acidithiobacillaceae</taxon>
        <taxon>Acidithiobacillus</taxon>
    </lineage>
</organism>
<accession>A0A1C2I9F4</accession>
<feature type="transmembrane region" description="Helical" evidence="2">
    <location>
        <begin position="490"/>
        <end position="514"/>
    </location>
</feature>
<dbReference type="AlphaFoldDB" id="A0A1C2I9F4"/>
<feature type="transmembrane region" description="Helical" evidence="2">
    <location>
        <begin position="316"/>
        <end position="334"/>
    </location>
</feature>
<evidence type="ECO:0000256" key="2">
    <source>
        <dbReference type="SAM" id="Phobius"/>
    </source>
</evidence>